<gene>
    <name evidence="1" type="ORF">EV132_1323</name>
</gene>
<evidence type="ECO:0000313" key="2">
    <source>
        <dbReference type="Proteomes" id="UP000294576"/>
    </source>
</evidence>
<comment type="caution">
    <text evidence="1">The sequence shown here is derived from an EMBL/GenBank/DDBJ whole genome shotgun (WGS) entry which is preliminary data.</text>
</comment>
<dbReference type="Proteomes" id="UP000294576">
    <property type="component" value="Unassembled WGS sequence"/>
</dbReference>
<protein>
    <submittedName>
        <fullName evidence="1">Uncharacterized protein</fullName>
    </submittedName>
</protein>
<evidence type="ECO:0000313" key="1">
    <source>
        <dbReference type="EMBL" id="TCU06270.1"/>
    </source>
</evidence>
<proteinExistence type="predicted"/>
<reference evidence="1 2" key="1">
    <citation type="submission" date="2019-03" db="EMBL/GenBank/DDBJ databases">
        <title>Genomic Encyclopedia of Type Strains, Phase IV (KMG-V): Genome sequencing to study the core and pangenomes of soil and plant-associated prokaryotes.</title>
        <authorList>
            <person name="Whitman W."/>
        </authorList>
    </citation>
    <scope>NUCLEOTIDE SEQUENCE [LARGE SCALE GENOMIC DNA]</scope>
    <source>
        <strain evidence="1 2">Hc14</strain>
    </source>
</reference>
<sequence>MVQKSVEQSCGGHGFSKHIAPFGKAAIGCEDHRAFLVACVDELEEQVASASDDREITDLVNDQETGPAEEGDAFLKSSFAFGSRQGRNEIGI</sequence>
<name>A0A4R3PRC7_RHISU</name>
<organism evidence="1 2">
    <name type="scientific">Rhizobium sullae</name>
    <name type="common">Rhizobium hedysari</name>
    <dbReference type="NCBI Taxonomy" id="50338"/>
    <lineage>
        <taxon>Bacteria</taxon>
        <taxon>Pseudomonadati</taxon>
        <taxon>Pseudomonadota</taxon>
        <taxon>Alphaproteobacteria</taxon>
        <taxon>Hyphomicrobiales</taxon>
        <taxon>Rhizobiaceae</taxon>
        <taxon>Rhizobium/Agrobacterium group</taxon>
        <taxon>Rhizobium</taxon>
    </lineage>
</organism>
<dbReference type="EMBL" id="SMBH01000032">
    <property type="protein sequence ID" value="TCU06270.1"/>
    <property type="molecule type" value="Genomic_DNA"/>
</dbReference>
<dbReference type="AlphaFoldDB" id="A0A4R3PRC7"/>
<accession>A0A4R3PRC7</accession>